<feature type="transmembrane region" description="Helical" evidence="10">
    <location>
        <begin position="132"/>
        <end position="151"/>
    </location>
</feature>
<keyword evidence="12" id="KW-1185">Reference proteome</keyword>
<feature type="transmembrane region" description="Helical" evidence="10">
    <location>
        <begin position="421"/>
        <end position="439"/>
    </location>
</feature>
<dbReference type="PANTHER" id="PTHR43298">
    <property type="entry name" value="MULTIDRUG RESISTANCE PROTEIN NORM-RELATED"/>
    <property type="match status" value="1"/>
</dbReference>
<organism evidence="11 12">
    <name type="scientific">Membranihabitans marinus</name>
    <dbReference type="NCBI Taxonomy" id="1227546"/>
    <lineage>
        <taxon>Bacteria</taxon>
        <taxon>Pseudomonadati</taxon>
        <taxon>Bacteroidota</taxon>
        <taxon>Saprospiria</taxon>
        <taxon>Saprospirales</taxon>
        <taxon>Saprospiraceae</taxon>
        <taxon>Membranihabitans</taxon>
    </lineage>
</organism>
<comment type="caution">
    <text evidence="11">The sequence shown here is derived from an EMBL/GenBank/DDBJ whole genome shotgun (WGS) entry which is preliminary data.</text>
</comment>
<feature type="transmembrane region" description="Helical" evidence="10">
    <location>
        <begin position="277"/>
        <end position="297"/>
    </location>
</feature>
<dbReference type="InterPro" id="IPR002528">
    <property type="entry name" value="MATE_fam"/>
</dbReference>
<dbReference type="AlphaFoldDB" id="A0A953LC77"/>
<dbReference type="InterPro" id="IPR048279">
    <property type="entry name" value="MdtK-like"/>
</dbReference>
<feature type="transmembrane region" description="Helical" evidence="10">
    <location>
        <begin position="91"/>
        <end position="112"/>
    </location>
</feature>
<feature type="transmembrane region" description="Helical" evidence="10">
    <location>
        <begin position="385"/>
        <end position="406"/>
    </location>
</feature>
<dbReference type="GO" id="GO:0042910">
    <property type="term" value="F:xenobiotic transmembrane transporter activity"/>
    <property type="evidence" value="ECO:0007669"/>
    <property type="project" value="InterPro"/>
</dbReference>
<keyword evidence="4" id="KW-1003">Cell membrane</keyword>
<feature type="transmembrane region" description="Helical" evidence="10">
    <location>
        <begin position="43"/>
        <end position="63"/>
    </location>
</feature>
<dbReference type="CDD" id="cd13133">
    <property type="entry name" value="MATE_like_7"/>
    <property type="match status" value="1"/>
</dbReference>
<feature type="transmembrane region" description="Helical" evidence="10">
    <location>
        <begin position="358"/>
        <end position="378"/>
    </location>
</feature>
<evidence type="ECO:0000313" key="11">
    <source>
        <dbReference type="EMBL" id="MBY5957479.1"/>
    </source>
</evidence>
<gene>
    <name evidence="11" type="ORF">KUV50_04980</name>
</gene>
<proteinExistence type="predicted"/>
<dbReference type="PIRSF" id="PIRSF006603">
    <property type="entry name" value="DinF"/>
    <property type="match status" value="1"/>
</dbReference>
<dbReference type="Proteomes" id="UP000753961">
    <property type="component" value="Unassembled WGS sequence"/>
</dbReference>
<keyword evidence="2" id="KW-0813">Transport</keyword>
<keyword evidence="5 10" id="KW-0812">Transmembrane</keyword>
<dbReference type="Pfam" id="PF01554">
    <property type="entry name" value="MatE"/>
    <property type="match status" value="2"/>
</dbReference>
<reference evidence="11" key="1">
    <citation type="submission" date="2021-06" db="EMBL/GenBank/DDBJ databases">
        <title>44 bacteria genomes isolated from Dapeng, Shenzhen.</title>
        <authorList>
            <person name="Zheng W."/>
            <person name="Yu S."/>
            <person name="Huang Y."/>
        </authorList>
    </citation>
    <scope>NUCLEOTIDE SEQUENCE</scope>
    <source>
        <strain evidence="11">DP5N28-2</strain>
    </source>
</reference>
<feature type="transmembrane region" description="Helical" evidence="10">
    <location>
        <begin position="235"/>
        <end position="257"/>
    </location>
</feature>
<dbReference type="InterPro" id="IPR050222">
    <property type="entry name" value="MATE_MdtK"/>
</dbReference>
<comment type="subcellular location">
    <subcellularLocation>
        <location evidence="1">Cell membrane</location>
        <topology evidence="1">Multi-pass membrane protein</topology>
    </subcellularLocation>
</comment>
<sequence length="441" mass="49185">MSQDISYRKILFLALPIMVGSIVQNAIAMMDSLFLFYQGEDDFAAIGFVSAFYLIIVSIGYGFSRGGQIIMARQDGGQQLRRIGITFNTNLIMLFMLAILFFVVVRYVSPWFLKFLMSNENIYEKSVTYLQYRSYGVFTGFLGLGMISLYTGVSNTKFLVFATVILLGTNMFFNYGLIFGNFGMPPLGIGGAAIASNISELAGLLSFALHIVVSKDFRKYQIPSKVWINSRISKDILKISMPLVLQSTAGVASWFVLFALVENMGERELAISNLARIFYLLLSIPLWGFSVAVNTMVSNAMGSRRYSNVLAIVKRTSILTFGITMVVAIPVLLFPAFFVEPLLNPDQMVVLYQSKGVLRIVLGILVFYILGTIIFQGLIGTGKVLLSLTIQVICVAFYVVLLIVGVKGMGLGLEAAWSLEILYWIAVYVINMVYFRYYFNK</sequence>
<evidence type="ECO:0000256" key="4">
    <source>
        <dbReference type="ARBA" id="ARBA00022475"/>
    </source>
</evidence>
<dbReference type="EMBL" id="JAHVHU010000005">
    <property type="protein sequence ID" value="MBY5957479.1"/>
    <property type="molecule type" value="Genomic_DNA"/>
</dbReference>
<dbReference type="NCBIfam" id="TIGR00797">
    <property type="entry name" value="matE"/>
    <property type="match status" value="1"/>
</dbReference>
<dbReference type="GO" id="GO:0006811">
    <property type="term" value="P:monoatomic ion transport"/>
    <property type="evidence" value="ECO:0007669"/>
    <property type="project" value="UniProtKB-KW"/>
</dbReference>
<feature type="transmembrane region" description="Helical" evidence="10">
    <location>
        <begin position="318"/>
        <end position="338"/>
    </location>
</feature>
<keyword evidence="3" id="KW-0050">Antiport</keyword>
<dbReference type="PANTHER" id="PTHR43298:SF2">
    <property type="entry name" value="FMN_FAD EXPORTER YEEO-RELATED"/>
    <property type="match status" value="1"/>
</dbReference>
<evidence type="ECO:0000256" key="10">
    <source>
        <dbReference type="SAM" id="Phobius"/>
    </source>
</evidence>
<keyword evidence="8 10" id="KW-0472">Membrane</keyword>
<feature type="transmembrane region" description="Helical" evidence="10">
    <location>
        <begin position="12"/>
        <end position="37"/>
    </location>
</feature>
<evidence type="ECO:0000256" key="8">
    <source>
        <dbReference type="ARBA" id="ARBA00023136"/>
    </source>
</evidence>
<feature type="transmembrane region" description="Helical" evidence="10">
    <location>
        <begin position="189"/>
        <end position="214"/>
    </location>
</feature>
<keyword evidence="7" id="KW-0406">Ion transport</keyword>
<evidence type="ECO:0000256" key="5">
    <source>
        <dbReference type="ARBA" id="ARBA00022692"/>
    </source>
</evidence>
<keyword evidence="6 10" id="KW-1133">Transmembrane helix</keyword>
<protein>
    <recommendedName>
        <fullName evidence="9">Multidrug-efflux transporter</fullName>
    </recommendedName>
</protein>
<evidence type="ECO:0000256" key="7">
    <source>
        <dbReference type="ARBA" id="ARBA00023065"/>
    </source>
</evidence>
<dbReference type="GO" id="GO:0005886">
    <property type="term" value="C:plasma membrane"/>
    <property type="evidence" value="ECO:0007669"/>
    <property type="project" value="UniProtKB-SubCell"/>
</dbReference>
<evidence type="ECO:0000256" key="3">
    <source>
        <dbReference type="ARBA" id="ARBA00022449"/>
    </source>
</evidence>
<name>A0A953LC77_9BACT</name>
<evidence type="ECO:0000256" key="6">
    <source>
        <dbReference type="ARBA" id="ARBA00022989"/>
    </source>
</evidence>
<evidence type="ECO:0000256" key="9">
    <source>
        <dbReference type="ARBA" id="ARBA00031636"/>
    </source>
</evidence>
<evidence type="ECO:0000313" key="12">
    <source>
        <dbReference type="Proteomes" id="UP000753961"/>
    </source>
</evidence>
<dbReference type="GO" id="GO:0015297">
    <property type="term" value="F:antiporter activity"/>
    <property type="evidence" value="ECO:0007669"/>
    <property type="project" value="UniProtKB-KW"/>
</dbReference>
<evidence type="ECO:0000256" key="1">
    <source>
        <dbReference type="ARBA" id="ARBA00004651"/>
    </source>
</evidence>
<accession>A0A953LC77</accession>
<evidence type="ECO:0000256" key="2">
    <source>
        <dbReference type="ARBA" id="ARBA00022448"/>
    </source>
</evidence>
<feature type="transmembrane region" description="Helical" evidence="10">
    <location>
        <begin position="158"/>
        <end position="177"/>
    </location>
</feature>
<dbReference type="RefSeq" id="WP_222579000.1">
    <property type="nucleotide sequence ID" value="NZ_JAHVHU010000005.1"/>
</dbReference>